<protein>
    <submittedName>
        <fullName evidence="2">GNAT family N-acetyltransferase</fullName>
        <ecNumber evidence="2">2.3.1.-</ecNumber>
    </submittedName>
</protein>
<dbReference type="Proteomes" id="UP001168694">
    <property type="component" value="Unassembled WGS sequence"/>
</dbReference>
<keyword evidence="3" id="KW-1185">Reference proteome</keyword>
<dbReference type="SUPFAM" id="SSF55729">
    <property type="entry name" value="Acyl-CoA N-acyltransferases (Nat)"/>
    <property type="match status" value="1"/>
</dbReference>
<dbReference type="InterPro" id="IPR051554">
    <property type="entry name" value="Acetyltransferase_Eis"/>
</dbReference>
<dbReference type="Pfam" id="PF13527">
    <property type="entry name" value="Acetyltransf_9"/>
    <property type="match status" value="1"/>
</dbReference>
<dbReference type="CDD" id="cd04301">
    <property type="entry name" value="NAT_SF"/>
    <property type="match status" value="1"/>
</dbReference>
<dbReference type="PROSITE" id="PS51186">
    <property type="entry name" value="GNAT"/>
    <property type="match status" value="1"/>
</dbReference>
<reference evidence="2" key="1">
    <citation type="submission" date="2023-06" db="EMBL/GenBank/DDBJ databases">
        <title>Draft Genome Sequences of Representative Paenibacillus Polymyxa, Bacillus cereus, Fictibacillus sp., and Brevibacillus agri Strains Isolated from Amazonian Dark Earth.</title>
        <authorList>
            <person name="Pellegrinetti T.A."/>
            <person name="Cunha I.C.M."/>
            <person name="Chaves M.G."/>
            <person name="Freitas A.S."/>
            <person name="Silva A.V.R."/>
            <person name="Tsai S.M."/>
            <person name="Mendes L.W."/>
        </authorList>
    </citation>
    <scope>NUCLEOTIDE SEQUENCE</scope>
    <source>
        <strain evidence="2">CENA-BCM004</strain>
    </source>
</reference>
<organism evidence="2 3">
    <name type="scientific">Fictibacillus terranigra</name>
    <dbReference type="NCBI Taxonomy" id="3058424"/>
    <lineage>
        <taxon>Bacteria</taxon>
        <taxon>Bacillati</taxon>
        <taxon>Bacillota</taxon>
        <taxon>Bacilli</taxon>
        <taxon>Bacillales</taxon>
        <taxon>Fictibacillaceae</taxon>
        <taxon>Fictibacillus</taxon>
    </lineage>
</organism>
<dbReference type="InterPro" id="IPR000182">
    <property type="entry name" value="GNAT_dom"/>
</dbReference>
<dbReference type="GO" id="GO:0016746">
    <property type="term" value="F:acyltransferase activity"/>
    <property type="evidence" value="ECO:0007669"/>
    <property type="project" value="UniProtKB-KW"/>
</dbReference>
<name>A0ABT8E2Z8_9BACL</name>
<dbReference type="InterPro" id="IPR016181">
    <property type="entry name" value="Acyl_CoA_acyltransferase"/>
</dbReference>
<evidence type="ECO:0000259" key="1">
    <source>
        <dbReference type="PROSITE" id="PS51186"/>
    </source>
</evidence>
<proteinExistence type="predicted"/>
<dbReference type="PANTHER" id="PTHR37817:SF1">
    <property type="entry name" value="N-ACETYLTRANSFERASE EIS"/>
    <property type="match status" value="1"/>
</dbReference>
<dbReference type="Gene3D" id="3.40.630.30">
    <property type="match status" value="2"/>
</dbReference>
<gene>
    <name evidence="2" type="ORF">QYF49_04525</name>
</gene>
<evidence type="ECO:0000313" key="3">
    <source>
        <dbReference type="Proteomes" id="UP001168694"/>
    </source>
</evidence>
<evidence type="ECO:0000313" key="2">
    <source>
        <dbReference type="EMBL" id="MDN4072294.1"/>
    </source>
</evidence>
<dbReference type="EC" id="2.3.1.-" evidence="2"/>
<dbReference type="PANTHER" id="PTHR37817">
    <property type="entry name" value="N-ACETYLTRANSFERASE EIS"/>
    <property type="match status" value="1"/>
</dbReference>
<comment type="caution">
    <text evidence="2">The sequence shown here is derived from an EMBL/GenBank/DDBJ whole genome shotgun (WGS) entry which is preliminary data.</text>
</comment>
<keyword evidence="2" id="KW-0012">Acyltransferase</keyword>
<accession>A0ABT8E2Z8</accession>
<dbReference type="EMBL" id="JAUHLN010000001">
    <property type="protein sequence ID" value="MDN4072294.1"/>
    <property type="molecule type" value="Genomic_DNA"/>
</dbReference>
<feature type="domain" description="N-acetyltransferase" evidence="1">
    <location>
        <begin position="4"/>
        <end position="145"/>
    </location>
</feature>
<dbReference type="RefSeq" id="WP_290398417.1">
    <property type="nucleotide sequence ID" value="NZ_JAUHLN010000001.1"/>
</dbReference>
<sequence length="373" mass="43303">MEHFNIRTLKHENELEAVLQLLETVFPEEKSFFQDRLNKETNYSLDTTWIAESEGNIVSVVQIFPFSVYISGLPFKTAGIGNVATLPEYRGFSLTHRILKQAEEQLSHEGFVFSILFTGIPGFYEKAGWHSIAHPVFHVDAKEARRSFKKVQRNKEWDMATPNHNDWGRLALIYESFSKKLNGPRIRLKDYWLKQIESDKTNDEIFLLAQYGGRIRSYARAEKKQNKLIIHELCGMEGGEDSMSELFLTLLDEEVEKIVCLLPQEHPIFSEMSCRAENLREDMWKIINKKEVQHSLEPILKERGRLAGKKDVILSHSGESWKFRWGNEELTIHTADFLSCLLKGASEQLRGSLIPFETLFPEASYIFWSKDHF</sequence>
<keyword evidence="2" id="KW-0808">Transferase</keyword>